<dbReference type="InParanoid" id="A0A3Q3FI39"/>
<name>A0A3Q3FI39_9LABR</name>
<keyword evidence="3" id="KW-1185">Reference proteome</keyword>
<dbReference type="Proteomes" id="UP000261660">
    <property type="component" value="Unplaced"/>
</dbReference>
<sequence length="102" mass="11460">KRKERRKTGETRTAEVENEAEKQRAEGKDNTSTDCGLTSWAAIGGTRRVNHGHEADEAEVLRGEVHLISVESKALWELVIRQVEMAETCRKKCLSEPILSTI</sequence>
<reference evidence="2" key="1">
    <citation type="submission" date="2025-08" db="UniProtKB">
        <authorList>
            <consortium name="Ensembl"/>
        </authorList>
    </citation>
    <scope>IDENTIFICATION</scope>
</reference>
<reference evidence="2" key="2">
    <citation type="submission" date="2025-09" db="UniProtKB">
        <authorList>
            <consortium name="Ensembl"/>
        </authorList>
    </citation>
    <scope>IDENTIFICATION</scope>
</reference>
<accession>A0A3Q3FI39</accession>
<organism evidence="2 3">
    <name type="scientific">Labrus bergylta</name>
    <name type="common">ballan wrasse</name>
    <dbReference type="NCBI Taxonomy" id="56723"/>
    <lineage>
        <taxon>Eukaryota</taxon>
        <taxon>Metazoa</taxon>
        <taxon>Chordata</taxon>
        <taxon>Craniata</taxon>
        <taxon>Vertebrata</taxon>
        <taxon>Euteleostomi</taxon>
        <taxon>Actinopterygii</taxon>
        <taxon>Neopterygii</taxon>
        <taxon>Teleostei</taxon>
        <taxon>Neoteleostei</taxon>
        <taxon>Acanthomorphata</taxon>
        <taxon>Eupercaria</taxon>
        <taxon>Labriformes</taxon>
        <taxon>Labridae</taxon>
        <taxon>Labrus</taxon>
    </lineage>
</organism>
<protein>
    <submittedName>
        <fullName evidence="2">Uncharacterized protein</fullName>
    </submittedName>
</protein>
<dbReference type="GeneTree" id="ENSGT01100000263585"/>
<evidence type="ECO:0000313" key="3">
    <source>
        <dbReference type="Proteomes" id="UP000261660"/>
    </source>
</evidence>
<proteinExistence type="predicted"/>
<evidence type="ECO:0000256" key="1">
    <source>
        <dbReference type="SAM" id="MobiDB-lite"/>
    </source>
</evidence>
<dbReference type="Ensembl" id="ENSLBET00000020204.1">
    <property type="protein sequence ID" value="ENSLBEP00000019169.1"/>
    <property type="gene ID" value="ENSLBEG00000014730.1"/>
</dbReference>
<feature type="compositionally biased region" description="Basic and acidic residues" evidence="1">
    <location>
        <begin position="7"/>
        <end position="31"/>
    </location>
</feature>
<dbReference type="AlphaFoldDB" id="A0A3Q3FI39"/>
<feature type="region of interest" description="Disordered" evidence="1">
    <location>
        <begin position="1"/>
        <end position="35"/>
    </location>
</feature>
<evidence type="ECO:0000313" key="2">
    <source>
        <dbReference type="Ensembl" id="ENSLBEP00000019169.1"/>
    </source>
</evidence>